<name>A0A5B0QKB8_PUCGR</name>
<protein>
    <submittedName>
        <fullName evidence="3">Uncharacterized protein</fullName>
    </submittedName>
</protein>
<organism evidence="3 4">
    <name type="scientific">Puccinia graminis f. sp. tritici</name>
    <dbReference type="NCBI Taxonomy" id="56615"/>
    <lineage>
        <taxon>Eukaryota</taxon>
        <taxon>Fungi</taxon>
        <taxon>Dikarya</taxon>
        <taxon>Basidiomycota</taxon>
        <taxon>Pucciniomycotina</taxon>
        <taxon>Pucciniomycetes</taxon>
        <taxon>Pucciniales</taxon>
        <taxon>Pucciniaceae</taxon>
        <taxon>Puccinia</taxon>
    </lineage>
</organism>
<feature type="compositionally biased region" description="Polar residues" evidence="1">
    <location>
        <begin position="63"/>
        <end position="82"/>
    </location>
</feature>
<dbReference type="Proteomes" id="UP000324748">
    <property type="component" value="Unassembled WGS sequence"/>
</dbReference>
<gene>
    <name evidence="3" type="ORF">PGT21_033212</name>
    <name evidence="2" type="ORF">PGTUg99_014195</name>
</gene>
<evidence type="ECO:0000313" key="5">
    <source>
        <dbReference type="Proteomes" id="UP000325313"/>
    </source>
</evidence>
<evidence type="ECO:0000313" key="2">
    <source>
        <dbReference type="EMBL" id="KAA1107941.1"/>
    </source>
</evidence>
<reference evidence="4 5" key="1">
    <citation type="submission" date="2019-05" db="EMBL/GenBank/DDBJ databases">
        <title>Emergence of the Ug99 lineage of the wheat stem rust pathogen through somatic hybridization.</title>
        <authorList>
            <person name="Li F."/>
            <person name="Upadhyaya N.M."/>
            <person name="Sperschneider J."/>
            <person name="Matny O."/>
            <person name="Nguyen-Phuc H."/>
            <person name="Mago R."/>
            <person name="Raley C."/>
            <person name="Miller M.E."/>
            <person name="Silverstein K.A.T."/>
            <person name="Henningsen E."/>
            <person name="Hirsch C.D."/>
            <person name="Visser B."/>
            <person name="Pretorius Z.A."/>
            <person name="Steffenson B.J."/>
            <person name="Schwessinger B."/>
            <person name="Dodds P.N."/>
            <person name="Figueroa M."/>
        </authorList>
    </citation>
    <scope>NUCLEOTIDE SEQUENCE [LARGE SCALE GENOMIC DNA]</scope>
    <source>
        <strain evidence="3">21-0</strain>
        <strain evidence="2 5">Ug99</strain>
    </source>
</reference>
<evidence type="ECO:0000256" key="1">
    <source>
        <dbReference type="SAM" id="MobiDB-lite"/>
    </source>
</evidence>
<proteinExistence type="predicted"/>
<keyword evidence="4" id="KW-1185">Reference proteome</keyword>
<dbReference type="EMBL" id="VDEP01000306">
    <property type="protein sequence ID" value="KAA1107941.1"/>
    <property type="molecule type" value="Genomic_DNA"/>
</dbReference>
<dbReference type="EMBL" id="VSWC01000015">
    <property type="protein sequence ID" value="KAA1113533.1"/>
    <property type="molecule type" value="Genomic_DNA"/>
</dbReference>
<comment type="caution">
    <text evidence="3">The sequence shown here is derived from an EMBL/GenBank/DDBJ whole genome shotgun (WGS) entry which is preliminary data.</text>
</comment>
<dbReference type="Proteomes" id="UP000325313">
    <property type="component" value="Unassembled WGS sequence"/>
</dbReference>
<evidence type="ECO:0000313" key="3">
    <source>
        <dbReference type="EMBL" id="KAA1113533.1"/>
    </source>
</evidence>
<evidence type="ECO:0000313" key="4">
    <source>
        <dbReference type="Proteomes" id="UP000324748"/>
    </source>
</evidence>
<accession>A0A5B0QKB8</accession>
<sequence>MKAMETEHKRIEYLIESVKKRDEILGDSLGEFYDHLKMLTRARLYDLCTDSPLTLWARHPGATQASSPTLTEPSSYEGTGTPSARHLIEPLFNILGHDFRMDHNGARRSKIPRLRETIDSVASQDEALTRSSRTLGTFTCKNDNQEGILKRKNEDREVNLHGEPLRMIQYMVSPLDGLWVRLESFVLWGLTNSHVEDPLFEKWYAARHSQLWYETLGLAITREDIKSLDLSKKNWVMRNCVEAVFRLAEYIRNYDLLPPNFTSKVKIFEPSNLVLAIKCYATEPSPFGNQLMEILMWKPRGFVPGPEFLRTHEFFEPFHRPMREKLTHQDEKIVIYHLNKYITEKLASDTNAAEKLPDCQRFMRIREGFCEEEEFLKIADNLHSMLRSPSAMAGIGKSEEIRNHKIVSTIQEIFKCFDEPASMQGEFHEHQFLNIYYMVHFLNTYYKPLVDESIKTIGINILILEEKIKYMVCLTNTFKENGQLNIKTRIKDDTKEMSKWKEEVKSKFQKIKVFSTNVSPNFLTSKDPYEIKFRMQN</sequence>
<dbReference type="AlphaFoldDB" id="A0A5B0QKB8"/>
<feature type="region of interest" description="Disordered" evidence="1">
    <location>
        <begin position="62"/>
        <end position="82"/>
    </location>
</feature>
<dbReference type="OrthoDB" id="2498123at2759"/>